<accession>A0A8J6B5T8</accession>
<dbReference type="EMBL" id="JAHDYR010000021">
    <property type="protein sequence ID" value="KAG9393674.1"/>
    <property type="molecule type" value="Genomic_DNA"/>
</dbReference>
<evidence type="ECO:0000313" key="2">
    <source>
        <dbReference type="Proteomes" id="UP000717585"/>
    </source>
</evidence>
<protein>
    <submittedName>
        <fullName evidence="1">Uncharacterized protein</fullName>
    </submittedName>
</protein>
<gene>
    <name evidence="1" type="ORF">J8273_4793</name>
</gene>
<reference evidence="1" key="1">
    <citation type="submission" date="2021-05" db="EMBL/GenBank/DDBJ databases">
        <title>A free-living protist that lacks canonical eukaryotic 1 DNA replication and segregation systems.</title>
        <authorList>
            <person name="Salas-Leiva D.E."/>
            <person name="Tromer E.C."/>
            <person name="Curtis B.A."/>
            <person name="Jerlstrom-Hultqvist J."/>
            <person name="Kolisko M."/>
            <person name="Yi Z."/>
            <person name="Salas-Leiva J.S."/>
            <person name="Gallot-Lavallee L."/>
            <person name="Kops G.J.P.L."/>
            <person name="Archibald J.M."/>
            <person name="Simpson A.G.B."/>
            <person name="Roger A.J."/>
        </authorList>
    </citation>
    <scope>NUCLEOTIDE SEQUENCE</scope>
    <source>
        <strain evidence="1">BICM</strain>
    </source>
</reference>
<sequence length="540" mass="59400">MTPTVNDTAIRDALVSAFKLSVSTTSSLAGDVPSLLRHAYSRHFKQVMPLIQDHDSSSATVGDVPLESLVSELAEIPPLEPAAQVLLDRARSILTSGPTLSMNIELGESGELPDSIFTLLQGTIFAILVHGGADPDLEDTLVGGVKDAYRQEDKLPWFLCRKFLFTHEVAMREGEAAADFHEQIAHRMYAGRLFELLPKRRVPKYTLVRVPPIAGAFELGTITCVLATTHGVFAVDHSEYRRTQFDENEPGFGTNVPAPGPLRVRFTHCPEIAQYEAGLPVWHKNRLVLDVGFYAGCIILTPVGVAAAGTVCGFCVSPDVPMEATPMFHPVVLPHDFLPDRIMMRAYTAVLSMGDRQMIGGENMFGRLGLGHEDEFTQFHELPFRIDRILVGSDFDLFLSGRQILFAGHYLSIITRLLPPHADDEYCAFSPVPLRFPRHVKGFFGDLTTLIVVYDGDTMCARQTYKGADSINKEITLPFEVTAVATDWNGAVLYVRGPAGWARIDMAATEPVPEPVGAVLPFDVEYTVHDVEEVDVDPVV</sequence>
<keyword evidence="2" id="KW-1185">Reference proteome</keyword>
<name>A0A8J6B5T8_9EUKA</name>
<proteinExistence type="predicted"/>
<comment type="caution">
    <text evidence="1">The sequence shown here is derived from an EMBL/GenBank/DDBJ whole genome shotgun (WGS) entry which is preliminary data.</text>
</comment>
<evidence type="ECO:0000313" key="1">
    <source>
        <dbReference type="EMBL" id="KAG9393674.1"/>
    </source>
</evidence>
<dbReference type="AlphaFoldDB" id="A0A8J6B5T8"/>
<dbReference type="Proteomes" id="UP000717585">
    <property type="component" value="Unassembled WGS sequence"/>
</dbReference>
<organism evidence="1 2">
    <name type="scientific">Carpediemonas membranifera</name>
    <dbReference type="NCBI Taxonomy" id="201153"/>
    <lineage>
        <taxon>Eukaryota</taxon>
        <taxon>Metamonada</taxon>
        <taxon>Carpediemonas-like organisms</taxon>
        <taxon>Carpediemonas</taxon>
    </lineage>
</organism>